<dbReference type="Pfam" id="PF12796">
    <property type="entry name" value="Ank_2"/>
    <property type="match status" value="2"/>
</dbReference>
<dbReference type="InterPro" id="IPR002110">
    <property type="entry name" value="Ankyrin_rpt"/>
</dbReference>
<dbReference type="SMART" id="SM00248">
    <property type="entry name" value="ANK"/>
    <property type="match status" value="6"/>
</dbReference>
<dbReference type="Proteomes" id="UP000274504">
    <property type="component" value="Unassembled WGS sequence"/>
</dbReference>
<protein>
    <submittedName>
        <fullName evidence="7">ANK_REP_REGION domain-containing protein</fullName>
    </submittedName>
</protein>
<dbReference type="SUPFAM" id="SSF48403">
    <property type="entry name" value="Ankyrin repeat"/>
    <property type="match status" value="1"/>
</dbReference>
<gene>
    <name evidence="5" type="ORF">HDID_LOCUS5316</name>
</gene>
<evidence type="ECO:0000256" key="3">
    <source>
        <dbReference type="PROSITE-ProRule" id="PRU00023"/>
    </source>
</evidence>
<accession>A0A0R3SK53</accession>
<evidence type="ECO:0000256" key="1">
    <source>
        <dbReference type="ARBA" id="ARBA00022737"/>
    </source>
</evidence>
<evidence type="ECO:0000256" key="2">
    <source>
        <dbReference type="ARBA" id="ARBA00023043"/>
    </source>
</evidence>
<feature type="region of interest" description="Disordered" evidence="4">
    <location>
        <begin position="1"/>
        <end position="30"/>
    </location>
</feature>
<proteinExistence type="predicted"/>
<feature type="compositionally biased region" description="Pro residues" evidence="4">
    <location>
        <begin position="18"/>
        <end position="29"/>
    </location>
</feature>
<reference evidence="7" key="1">
    <citation type="submission" date="2017-02" db="UniProtKB">
        <authorList>
            <consortium name="WormBaseParasite"/>
        </authorList>
    </citation>
    <scope>IDENTIFICATION</scope>
</reference>
<organism evidence="7">
    <name type="scientific">Hymenolepis diminuta</name>
    <name type="common">Rat tapeworm</name>
    <dbReference type="NCBI Taxonomy" id="6216"/>
    <lineage>
        <taxon>Eukaryota</taxon>
        <taxon>Metazoa</taxon>
        <taxon>Spiralia</taxon>
        <taxon>Lophotrochozoa</taxon>
        <taxon>Platyhelminthes</taxon>
        <taxon>Cestoda</taxon>
        <taxon>Eucestoda</taxon>
        <taxon>Cyclophyllidea</taxon>
        <taxon>Hymenolepididae</taxon>
        <taxon>Hymenolepis</taxon>
    </lineage>
</organism>
<feature type="repeat" description="ANK" evidence="3">
    <location>
        <begin position="246"/>
        <end position="278"/>
    </location>
</feature>
<dbReference type="EMBL" id="UYSG01002624">
    <property type="protein sequence ID" value="VDL57634.1"/>
    <property type="molecule type" value="Genomic_DNA"/>
</dbReference>
<dbReference type="WBParaSite" id="HDID_0000531801-mRNA-1">
    <property type="protein sequence ID" value="HDID_0000531801-mRNA-1"/>
    <property type="gene ID" value="HDID_0000531801"/>
</dbReference>
<keyword evidence="1" id="KW-0677">Repeat</keyword>
<name>A0A0R3SK53_HYMDI</name>
<dbReference type="PANTHER" id="PTHR23206:SF8">
    <property type="entry name" value="ANKYRIN REPEAT AND KH DOMAIN-CONTAINING 1"/>
    <property type="match status" value="1"/>
</dbReference>
<dbReference type="PROSITE" id="PS50297">
    <property type="entry name" value="ANK_REP_REGION"/>
    <property type="match status" value="1"/>
</dbReference>
<sequence>YPNRPYYPNDSGYYTQPPRYPPPIQPPYGSPSTYGRLQFNHQGYYAQNYPLQSYPGPPDNWFSQYSVPLSNQGFQQSTSNQRMNTQSISYDRKNKLSVWKEKCSRDPWENVKPVPVPSGGDRLVTSAVTLRHTDLLASDYHKHYKLLPLLLSFLQELIKLLAYVQFFGSNVFDGYQNNVDIGSLIQVYLLHLSSNFDLLLLNRVNPNSIKPSSYESALEEASKGRDKGIVALLLKAGAHVDDTDMEDCTSLHHAAHFGHLECVQLLVEHGSNLESLDIFNFTPLMRAANKGHVNVVQFPFNKGAKVFTIFPCHSALTIVSEKGYVEIVEMLCAVVAAAKSGHPDVVKVLIREGAPVKNPMKNSKSAINWAAEGGHTEIIELMIKNVEEIDKNGYTSLMRASMNGHKETIETLLLLGMLYCRC</sequence>
<dbReference type="AlphaFoldDB" id="A0A0R3SK53"/>
<dbReference type="OrthoDB" id="7464126at2759"/>
<dbReference type="Gene3D" id="1.25.40.20">
    <property type="entry name" value="Ankyrin repeat-containing domain"/>
    <property type="match status" value="2"/>
</dbReference>
<dbReference type="PANTHER" id="PTHR23206">
    <property type="entry name" value="MASK PROTEIN"/>
    <property type="match status" value="1"/>
</dbReference>
<evidence type="ECO:0000256" key="4">
    <source>
        <dbReference type="SAM" id="MobiDB-lite"/>
    </source>
</evidence>
<evidence type="ECO:0000313" key="5">
    <source>
        <dbReference type="EMBL" id="VDL57634.1"/>
    </source>
</evidence>
<evidence type="ECO:0000313" key="6">
    <source>
        <dbReference type="Proteomes" id="UP000274504"/>
    </source>
</evidence>
<dbReference type="STRING" id="6216.A0A0R3SK53"/>
<dbReference type="PROSITE" id="PS50088">
    <property type="entry name" value="ANK_REPEAT"/>
    <property type="match status" value="1"/>
</dbReference>
<keyword evidence="2 3" id="KW-0040">ANK repeat</keyword>
<dbReference type="InterPro" id="IPR051631">
    <property type="entry name" value="Ankyrin-KH/SAM_domain"/>
</dbReference>
<reference evidence="5 6" key="2">
    <citation type="submission" date="2018-11" db="EMBL/GenBank/DDBJ databases">
        <authorList>
            <consortium name="Pathogen Informatics"/>
        </authorList>
    </citation>
    <scope>NUCLEOTIDE SEQUENCE [LARGE SCALE GENOMIC DNA]</scope>
</reference>
<dbReference type="InterPro" id="IPR036770">
    <property type="entry name" value="Ankyrin_rpt-contain_sf"/>
</dbReference>
<evidence type="ECO:0000313" key="7">
    <source>
        <dbReference type="WBParaSite" id="HDID_0000531801-mRNA-1"/>
    </source>
</evidence>